<dbReference type="GO" id="GO:0016491">
    <property type="term" value="F:oxidoreductase activity"/>
    <property type="evidence" value="ECO:0007669"/>
    <property type="project" value="InterPro"/>
</dbReference>
<feature type="domain" description="DSBA-like thioredoxin" evidence="8">
    <location>
        <begin position="45"/>
        <end position="180"/>
    </location>
</feature>
<dbReference type="CDD" id="cd03019">
    <property type="entry name" value="DsbA_DsbA"/>
    <property type="match status" value="1"/>
</dbReference>
<dbReference type="InterPro" id="IPR001853">
    <property type="entry name" value="DSBA-like_thioredoxin_dom"/>
</dbReference>
<organism evidence="9 10">
    <name type="scientific">Morganella morganii</name>
    <name type="common">Proteus morganii</name>
    <dbReference type="NCBI Taxonomy" id="582"/>
    <lineage>
        <taxon>Bacteria</taxon>
        <taxon>Pseudomonadati</taxon>
        <taxon>Pseudomonadota</taxon>
        <taxon>Gammaproteobacteria</taxon>
        <taxon>Enterobacterales</taxon>
        <taxon>Morganellaceae</taxon>
        <taxon>Morganella</taxon>
    </lineage>
</organism>
<dbReference type="GO" id="GO:0016853">
    <property type="term" value="F:isomerase activity"/>
    <property type="evidence" value="ECO:0007669"/>
    <property type="project" value="UniProtKB-KW"/>
</dbReference>
<dbReference type="PIRSF" id="PIRSF001488">
    <property type="entry name" value="Tdi_protein"/>
    <property type="match status" value="1"/>
</dbReference>
<keyword evidence="3 5" id="KW-1015">Disulfide bond</keyword>
<evidence type="ECO:0000256" key="2">
    <source>
        <dbReference type="ARBA" id="ARBA00022729"/>
    </source>
</evidence>
<dbReference type="PANTHER" id="PTHR35891:SF2">
    <property type="entry name" value="THIOL:DISULFIDE INTERCHANGE PROTEIN DSBA"/>
    <property type="match status" value="1"/>
</dbReference>
<keyword evidence="4" id="KW-0676">Redox-active center</keyword>
<dbReference type="EMBL" id="JZSH01000382">
    <property type="protein sequence ID" value="KJF76195.1"/>
    <property type="molecule type" value="Genomic_DNA"/>
</dbReference>
<keyword evidence="5" id="KW-0574">Periplasm</keyword>
<reference evidence="9 10" key="1">
    <citation type="submission" date="2015-02" db="EMBL/GenBank/DDBJ databases">
        <title>Whole genome shotgun sequencing of cultured foodborne pathogen.</title>
        <authorList>
            <person name="Timme R."/>
            <person name="Allard M.W."/>
            <person name="Strain E."/>
            <person name="Evans P.S."/>
            <person name="Brown E."/>
        </authorList>
    </citation>
    <scope>NUCLEOTIDE SEQUENCE [LARGE SCALE GENOMIC DNA]</scope>
    <source>
        <strain evidence="9 10">GCSL-TSO-24</strain>
    </source>
</reference>
<sequence length="210" mass="23650">MLLNLRFFFIINLVLFSTVASARTEAIKAGVQYQNLDNEVSGAPVVVEFFSFYCGPCYLFAETYNVDKTISGLLPKGVKLTKYHVGVMGELGEELTVAWSIAIALGLENQIEKKLFERQKANTLKNINDIKAVFSELGISSEQYDKMKQSKEIDELINKQNNAVKAFKVISTPSFYVLGKYKVRNSGIKDKTVEGYSKEFADIIVYLLDR</sequence>
<feature type="disulfide bond" description="Redox-active" evidence="6">
    <location>
        <begin position="54"/>
        <end position="57"/>
    </location>
</feature>
<evidence type="ECO:0000313" key="10">
    <source>
        <dbReference type="Proteomes" id="UP000032582"/>
    </source>
</evidence>
<dbReference type="InterPro" id="IPR036249">
    <property type="entry name" value="Thioredoxin-like_sf"/>
</dbReference>
<accession>A0A0D8L2R2</accession>
<evidence type="ECO:0000256" key="1">
    <source>
        <dbReference type="ARBA" id="ARBA00005791"/>
    </source>
</evidence>
<dbReference type="GO" id="GO:0042597">
    <property type="term" value="C:periplasmic space"/>
    <property type="evidence" value="ECO:0007669"/>
    <property type="project" value="UniProtKB-SubCell"/>
</dbReference>
<dbReference type="PANTHER" id="PTHR35891">
    <property type="entry name" value="THIOL:DISULFIDE INTERCHANGE PROTEIN DSBA"/>
    <property type="match status" value="1"/>
</dbReference>
<dbReference type="Proteomes" id="UP000032582">
    <property type="component" value="Unassembled WGS sequence"/>
</dbReference>
<dbReference type="InterPro" id="IPR017937">
    <property type="entry name" value="Thioredoxin_CS"/>
</dbReference>
<gene>
    <name evidence="9" type="ORF">UA45_19835</name>
</gene>
<evidence type="ECO:0000256" key="3">
    <source>
        <dbReference type="ARBA" id="ARBA00023157"/>
    </source>
</evidence>
<evidence type="ECO:0000256" key="7">
    <source>
        <dbReference type="SAM" id="SignalP"/>
    </source>
</evidence>
<comment type="similarity">
    <text evidence="1">Belongs to the thioredoxin family. DsbA subfamily.</text>
</comment>
<evidence type="ECO:0000256" key="5">
    <source>
        <dbReference type="PIRNR" id="PIRNR001488"/>
    </source>
</evidence>
<protein>
    <recommendedName>
        <fullName evidence="5">Thiol:disulfide interchange protein</fullName>
    </recommendedName>
</protein>
<keyword evidence="2 7" id="KW-0732">Signal</keyword>
<dbReference type="AlphaFoldDB" id="A0A0D8L2R2"/>
<dbReference type="PROSITE" id="PS00194">
    <property type="entry name" value="THIOREDOXIN_1"/>
    <property type="match status" value="1"/>
</dbReference>
<feature type="chain" id="PRO_5002332457" description="Thiol:disulfide interchange protein" evidence="7">
    <location>
        <begin position="23"/>
        <end position="210"/>
    </location>
</feature>
<dbReference type="InterPro" id="IPR023205">
    <property type="entry name" value="DsbA/DsbL"/>
</dbReference>
<name>A0A0D8L2R2_MORMO</name>
<dbReference type="InterPro" id="IPR050824">
    <property type="entry name" value="Thiol_disulfide_DsbA"/>
</dbReference>
<keyword evidence="9" id="KW-0413">Isomerase</keyword>
<evidence type="ECO:0000313" key="9">
    <source>
        <dbReference type="EMBL" id="KJF76195.1"/>
    </source>
</evidence>
<dbReference type="Gene3D" id="3.40.30.10">
    <property type="entry name" value="Glutaredoxin"/>
    <property type="match status" value="1"/>
</dbReference>
<evidence type="ECO:0000256" key="6">
    <source>
        <dbReference type="PIRSR" id="PIRSR001488-1"/>
    </source>
</evidence>
<dbReference type="SUPFAM" id="SSF52833">
    <property type="entry name" value="Thioredoxin-like"/>
    <property type="match status" value="1"/>
</dbReference>
<proteinExistence type="inferred from homology"/>
<evidence type="ECO:0000259" key="8">
    <source>
        <dbReference type="Pfam" id="PF01323"/>
    </source>
</evidence>
<comment type="caution">
    <text evidence="9">The sequence shown here is derived from an EMBL/GenBank/DDBJ whole genome shotgun (WGS) entry which is preliminary data.</text>
</comment>
<feature type="signal peptide" evidence="7">
    <location>
        <begin position="1"/>
        <end position="22"/>
    </location>
</feature>
<evidence type="ECO:0000256" key="4">
    <source>
        <dbReference type="ARBA" id="ARBA00023284"/>
    </source>
</evidence>
<dbReference type="PATRIC" id="fig|582.24.peg.6316"/>
<dbReference type="Pfam" id="PF01323">
    <property type="entry name" value="DSBA"/>
    <property type="match status" value="1"/>
</dbReference>
<comment type="subcellular location">
    <subcellularLocation>
        <location evidence="5">Periplasm</location>
    </subcellularLocation>
</comment>